<comment type="cofactor">
    <cofactor evidence="1">
        <name>Zn(2+)</name>
        <dbReference type="ChEBI" id="CHEBI:29105"/>
    </cofactor>
</comment>
<dbReference type="PANTHER" id="PTHR11705">
    <property type="entry name" value="PROTEASE FAMILY M14 CARBOXYPEPTIDASE A,B"/>
    <property type="match status" value="1"/>
</dbReference>
<feature type="domain" description="Peptidase M14" evidence="8">
    <location>
        <begin position="53"/>
        <end position="311"/>
    </location>
</feature>
<evidence type="ECO:0000256" key="6">
    <source>
        <dbReference type="ARBA" id="ARBA00023049"/>
    </source>
</evidence>
<keyword evidence="5" id="KW-0862">Zinc</keyword>
<keyword evidence="9" id="KW-0121">Carboxypeptidase</keyword>
<dbReference type="Pfam" id="PF00246">
    <property type="entry name" value="Peptidase_M14"/>
    <property type="match status" value="1"/>
</dbReference>
<dbReference type="PANTHER" id="PTHR11705:SF143">
    <property type="entry name" value="SLL0236 PROTEIN"/>
    <property type="match status" value="1"/>
</dbReference>
<evidence type="ECO:0000256" key="2">
    <source>
        <dbReference type="ARBA" id="ARBA00005988"/>
    </source>
</evidence>
<evidence type="ECO:0000256" key="5">
    <source>
        <dbReference type="ARBA" id="ARBA00022833"/>
    </source>
</evidence>
<dbReference type="GO" id="GO:0005615">
    <property type="term" value="C:extracellular space"/>
    <property type="evidence" value="ECO:0007669"/>
    <property type="project" value="TreeGrafter"/>
</dbReference>
<evidence type="ECO:0000256" key="7">
    <source>
        <dbReference type="PROSITE-ProRule" id="PRU01379"/>
    </source>
</evidence>
<dbReference type="SUPFAM" id="SSF53187">
    <property type="entry name" value="Zn-dependent exopeptidases"/>
    <property type="match status" value="1"/>
</dbReference>
<evidence type="ECO:0000313" key="9">
    <source>
        <dbReference type="EMBL" id="SFA99864.1"/>
    </source>
</evidence>
<evidence type="ECO:0000259" key="8">
    <source>
        <dbReference type="PROSITE" id="PS52035"/>
    </source>
</evidence>
<keyword evidence="3" id="KW-0645">Protease</keyword>
<keyword evidence="6" id="KW-0482">Metalloprotease</keyword>
<dbReference type="Gene3D" id="3.40.630.10">
    <property type="entry name" value="Zn peptidases"/>
    <property type="match status" value="1"/>
</dbReference>
<dbReference type="GO" id="GO:0008270">
    <property type="term" value="F:zinc ion binding"/>
    <property type="evidence" value="ECO:0007669"/>
    <property type="project" value="InterPro"/>
</dbReference>
<accession>A0A1I0XG22</accession>
<dbReference type="GO" id="GO:0004181">
    <property type="term" value="F:metallocarboxypeptidase activity"/>
    <property type="evidence" value="ECO:0007669"/>
    <property type="project" value="InterPro"/>
</dbReference>
<comment type="similarity">
    <text evidence="2 7">Belongs to the peptidase M14 family.</text>
</comment>
<feature type="active site" description="Proton donor/acceptor" evidence="7">
    <location>
        <position position="286"/>
    </location>
</feature>
<protein>
    <submittedName>
        <fullName evidence="9">Zinc carboxypeptidase</fullName>
    </submittedName>
</protein>
<name>A0A1I0XG22_9BACI</name>
<reference evidence="9 10" key="1">
    <citation type="submission" date="2016-10" db="EMBL/GenBank/DDBJ databases">
        <authorList>
            <person name="de Groot N.N."/>
        </authorList>
    </citation>
    <scope>NUCLEOTIDE SEQUENCE [LARGE SCALE GENOMIC DNA]</scope>
    <source>
        <strain evidence="9 10">CGMCC 1.3702</strain>
    </source>
</reference>
<dbReference type="OrthoDB" id="9758209at2"/>
<dbReference type="SMART" id="SM00631">
    <property type="entry name" value="Zn_pept"/>
    <property type="match status" value="1"/>
</dbReference>
<evidence type="ECO:0000256" key="4">
    <source>
        <dbReference type="ARBA" id="ARBA00022801"/>
    </source>
</evidence>
<dbReference type="GO" id="GO:0006508">
    <property type="term" value="P:proteolysis"/>
    <property type="evidence" value="ECO:0007669"/>
    <property type="project" value="UniProtKB-KW"/>
</dbReference>
<keyword evidence="10" id="KW-1185">Reference proteome</keyword>
<dbReference type="CDD" id="cd06242">
    <property type="entry name" value="M14-like"/>
    <property type="match status" value="1"/>
</dbReference>
<evidence type="ECO:0000256" key="3">
    <source>
        <dbReference type="ARBA" id="ARBA00022670"/>
    </source>
</evidence>
<organism evidence="9 10">
    <name type="scientific">Lentibacillus halodurans</name>
    <dbReference type="NCBI Taxonomy" id="237679"/>
    <lineage>
        <taxon>Bacteria</taxon>
        <taxon>Bacillati</taxon>
        <taxon>Bacillota</taxon>
        <taxon>Bacilli</taxon>
        <taxon>Bacillales</taxon>
        <taxon>Bacillaceae</taxon>
        <taxon>Lentibacillus</taxon>
    </lineage>
</organism>
<dbReference type="InterPro" id="IPR000834">
    <property type="entry name" value="Peptidase_M14"/>
</dbReference>
<sequence>MTIIKKGLIPFIMVMSFLLALSPLSVSAEIGSKTLDMPEETLTTGFEDRDGDGWTTLEEEAAFLEELAEMSDRVSYTQVGTSVEGRPIRLVRVGFPEPPSDEDIAAGNNILIMGTPHGNEPAGREMTLELMRDLAFTENDELIGQLREATILFVPTPNPDGRGANTRGNAWGVDNNRDHLNLDTPEMETVADILNEFQPDITVDAHERPSATGNPDIEMLWPRNLNVDEELRELNKELVQDYMRPDVEEAGFSTGLYGSPGGAGGGDERILRNMLGLRNGLGILTESAGSQEPLDRVDMQREAADSILRFYRERFDDVTELVDEAPERQAEVGSDPSEPFYLDGADNWDPTIVLDPKACGYLINSSQAKEINRHIDLFSLQTEQVSENGVFVAMNQPMMTVVPFLLDEQANYNEVNGLPLGNCLNPGEVEPPLGVPSLANLKILADRFEADGEFANDEAARAVNLHLTAVSQFEEQGETEKVVKHLDGLLDLLEHQRENELLSEEAYNLIEPQADSYMKDLQYAFYQGFVEEDGNSWDSSDFVNLHSWPTNPDGATYTIQDNTGQVDLDNRQQGNGSAFGRITPDMEETENSELLVRFKADETGNNQRLRLWLQSDAFSSGSSMPVNGYGIEMNLNTDELILRGRYDSSSTNFDRIDANMSDEWHWVRLRKQDDELKVRLWKDDMEEPDDWDMVHTLSPDEYLPNHSGRALLSVINFDYDSSNIFNFDEIIVDDLDQSINN</sequence>
<evidence type="ECO:0000256" key="1">
    <source>
        <dbReference type="ARBA" id="ARBA00001947"/>
    </source>
</evidence>
<keyword evidence="4" id="KW-0378">Hydrolase</keyword>
<proteinExistence type="inferred from homology"/>
<dbReference type="STRING" id="237679.SAMN04488072_10535"/>
<dbReference type="Proteomes" id="UP000198642">
    <property type="component" value="Unassembled WGS sequence"/>
</dbReference>
<dbReference type="InterPro" id="IPR054470">
    <property type="entry name" value="FIMAH_dom"/>
</dbReference>
<dbReference type="PROSITE" id="PS52035">
    <property type="entry name" value="PEPTIDASE_M14"/>
    <property type="match status" value="1"/>
</dbReference>
<dbReference type="RefSeq" id="WP_090235835.1">
    <property type="nucleotide sequence ID" value="NZ_FOJW01000005.1"/>
</dbReference>
<dbReference type="AlphaFoldDB" id="A0A1I0XG22"/>
<evidence type="ECO:0000313" key="10">
    <source>
        <dbReference type="Proteomes" id="UP000198642"/>
    </source>
</evidence>
<dbReference type="Pfam" id="PF22888">
    <property type="entry name" value="FIMAH"/>
    <property type="match status" value="1"/>
</dbReference>
<gene>
    <name evidence="9" type="ORF">SAMN04488072_10535</name>
</gene>
<dbReference type="EMBL" id="FOJW01000005">
    <property type="protein sequence ID" value="SFA99864.1"/>
    <property type="molecule type" value="Genomic_DNA"/>
</dbReference>